<evidence type="ECO:0000313" key="5">
    <source>
        <dbReference type="EMBL" id="MFC0684844.1"/>
    </source>
</evidence>
<dbReference type="InterPro" id="IPR036812">
    <property type="entry name" value="NAD(P)_OxRdtase_dom_sf"/>
</dbReference>
<comment type="caution">
    <text evidence="5">The sequence shown here is derived from an EMBL/GenBank/DDBJ whole genome shotgun (WGS) entry which is preliminary data.</text>
</comment>
<keyword evidence="6" id="KW-1185">Reference proteome</keyword>
<dbReference type="InterPro" id="IPR023210">
    <property type="entry name" value="NADP_OxRdtase_dom"/>
</dbReference>
<dbReference type="CDD" id="cd19071">
    <property type="entry name" value="AKR_AKR1-5-like"/>
    <property type="match status" value="1"/>
</dbReference>
<sequence>MLSNDNFTLSNGVQVPQVGLGTWMIPDDEVAQVVRDALEIGYRHIDTAQAYANERGVGEGFRTSGLARDAVFVTSKVRAEFKDYKSASESIDTSLQQMGMDYLDLLLIHSPQPWADFRSDGDFDQGNLEAWRAMEDAHKAGKLRAIGVSNFERADIENLLTNGTVAPVVNQVLAHIGSTPFDLIDYCQDKGILVEAYSPVGHGAVLKNATIGEIAKAYDVGIAQLCIRYCLQLGLLPLPKTANPNHLRSNIGLEFTISAADMATLKAIDGDTDYGQASAFPVFGKKRTAA</sequence>
<dbReference type="PIRSF" id="PIRSF000097">
    <property type="entry name" value="AKR"/>
    <property type="match status" value="1"/>
</dbReference>
<comment type="similarity">
    <text evidence="1">Belongs to the aldo/keto reductase family.</text>
</comment>
<proteinExistence type="inferred from homology"/>
<dbReference type="Proteomes" id="UP001589858">
    <property type="component" value="Unassembled WGS sequence"/>
</dbReference>
<dbReference type="InterPro" id="IPR018170">
    <property type="entry name" value="Aldo/ket_reductase_CS"/>
</dbReference>
<dbReference type="InterPro" id="IPR020471">
    <property type="entry name" value="AKR"/>
</dbReference>
<evidence type="ECO:0000256" key="1">
    <source>
        <dbReference type="ARBA" id="ARBA00007905"/>
    </source>
</evidence>
<gene>
    <name evidence="5" type="ORF">ACFFF8_09580</name>
</gene>
<dbReference type="RefSeq" id="WP_267225105.1">
    <property type="nucleotide sequence ID" value="NZ_JAPCWC010000058.1"/>
</dbReference>
<dbReference type="Pfam" id="PF00248">
    <property type="entry name" value="Aldo_ket_red"/>
    <property type="match status" value="1"/>
</dbReference>
<dbReference type="PROSITE" id="PS00798">
    <property type="entry name" value="ALDOKETO_REDUCTASE_1"/>
    <property type="match status" value="1"/>
</dbReference>
<reference evidence="5 6" key="1">
    <citation type="submission" date="2024-09" db="EMBL/GenBank/DDBJ databases">
        <authorList>
            <person name="Sun Q."/>
            <person name="Mori K."/>
        </authorList>
    </citation>
    <scope>NUCLEOTIDE SEQUENCE [LARGE SCALE GENOMIC DNA]</scope>
    <source>
        <strain evidence="5 6">CICC 11035S</strain>
    </source>
</reference>
<dbReference type="PRINTS" id="PR00069">
    <property type="entry name" value="ALDKETRDTASE"/>
</dbReference>
<dbReference type="Gene3D" id="3.20.20.100">
    <property type="entry name" value="NADP-dependent oxidoreductase domain"/>
    <property type="match status" value="1"/>
</dbReference>
<organism evidence="5 6">
    <name type="scientific">Novosphingobium clariflavum</name>
    <dbReference type="NCBI Taxonomy" id="2029884"/>
    <lineage>
        <taxon>Bacteria</taxon>
        <taxon>Pseudomonadati</taxon>
        <taxon>Pseudomonadota</taxon>
        <taxon>Alphaproteobacteria</taxon>
        <taxon>Sphingomonadales</taxon>
        <taxon>Sphingomonadaceae</taxon>
        <taxon>Novosphingobium</taxon>
    </lineage>
</organism>
<keyword evidence="3" id="KW-0560">Oxidoreductase</keyword>
<evidence type="ECO:0000259" key="4">
    <source>
        <dbReference type="Pfam" id="PF00248"/>
    </source>
</evidence>
<name>A0ABV6S6I1_9SPHN</name>
<evidence type="ECO:0000313" key="6">
    <source>
        <dbReference type="Proteomes" id="UP001589858"/>
    </source>
</evidence>
<dbReference type="PANTHER" id="PTHR43827:SF3">
    <property type="entry name" value="NADP-DEPENDENT OXIDOREDUCTASE DOMAIN-CONTAINING PROTEIN"/>
    <property type="match status" value="1"/>
</dbReference>
<accession>A0ABV6S6I1</accession>
<dbReference type="PANTHER" id="PTHR43827">
    <property type="entry name" value="2,5-DIKETO-D-GLUCONIC ACID REDUCTASE"/>
    <property type="match status" value="1"/>
</dbReference>
<protein>
    <submittedName>
        <fullName evidence="5">Aldo/keto reductase</fullName>
    </submittedName>
</protein>
<dbReference type="EMBL" id="JBHLTM010000031">
    <property type="protein sequence ID" value="MFC0684844.1"/>
    <property type="molecule type" value="Genomic_DNA"/>
</dbReference>
<evidence type="ECO:0000256" key="2">
    <source>
        <dbReference type="ARBA" id="ARBA00022857"/>
    </source>
</evidence>
<keyword evidence="2" id="KW-0521">NADP</keyword>
<evidence type="ECO:0000256" key="3">
    <source>
        <dbReference type="ARBA" id="ARBA00023002"/>
    </source>
</evidence>
<dbReference type="SUPFAM" id="SSF51430">
    <property type="entry name" value="NAD(P)-linked oxidoreductase"/>
    <property type="match status" value="1"/>
</dbReference>
<feature type="domain" description="NADP-dependent oxidoreductase" evidence="4">
    <location>
        <begin position="18"/>
        <end position="269"/>
    </location>
</feature>